<reference evidence="3" key="1">
    <citation type="submission" date="2016-07" db="EMBL/GenBank/DDBJ databases">
        <authorList>
            <person name="Florea S."/>
            <person name="Webb J.S."/>
            <person name="Jaromczyk J."/>
            <person name="Schardl C.L."/>
        </authorList>
    </citation>
    <scope>NUCLEOTIDE SEQUENCE [LARGE SCALE GENOMIC DNA]</scope>
    <source>
        <strain evidence="3">1YdBTEX2</strain>
    </source>
</reference>
<name>A0A1D3K3A0_PSEVE</name>
<keyword evidence="1" id="KW-1133">Transmembrane helix</keyword>
<dbReference type="AlphaFoldDB" id="A0A1D3K3A0"/>
<dbReference type="RefSeq" id="WP_017846752.1">
    <property type="nucleotide sequence ID" value="NZ_AOUH01000017.1"/>
</dbReference>
<evidence type="ECO:0000313" key="2">
    <source>
        <dbReference type="EMBL" id="SBW82836.1"/>
    </source>
</evidence>
<protein>
    <recommendedName>
        <fullName evidence="4">Transmembrane protein</fullName>
    </recommendedName>
</protein>
<evidence type="ECO:0008006" key="4">
    <source>
        <dbReference type="Google" id="ProtNLM"/>
    </source>
</evidence>
<organism evidence="2 3">
    <name type="scientific">Pseudomonas veronii 1YdBTEX2</name>
    <dbReference type="NCBI Taxonomy" id="1295141"/>
    <lineage>
        <taxon>Bacteria</taxon>
        <taxon>Pseudomonadati</taxon>
        <taxon>Pseudomonadota</taxon>
        <taxon>Gammaproteobacteria</taxon>
        <taxon>Pseudomonadales</taxon>
        <taxon>Pseudomonadaceae</taxon>
        <taxon>Pseudomonas</taxon>
    </lineage>
</organism>
<accession>A0A1D3K3A0</accession>
<dbReference type="EMBL" id="LT599583">
    <property type="protein sequence ID" value="SBW82836.1"/>
    <property type="molecule type" value="Genomic_DNA"/>
</dbReference>
<evidence type="ECO:0000313" key="3">
    <source>
        <dbReference type="Proteomes" id="UP000245431"/>
    </source>
</evidence>
<sequence length="189" mass="21511">MEYPSFENEPKKKAFWAATCLILVVGWIIYMLWASRIGTRIVLMASIPEWTTYIVVGCLVGLVFAGRAIYYRPDGRDLKRVADSFVGGVCLGLVLSLNSYKVFTYLLPGEIVHYESAYELHIPGPSFGRSGRCEAGLRFKDLNTERWIELCTTELEFNERRKKGMDVVLVTAHSNKIGSYIVGYQFIYK</sequence>
<feature type="transmembrane region" description="Helical" evidence="1">
    <location>
        <begin position="14"/>
        <end position="33"/>
    </location>
</feature>
<dbReference type="Proteomes" id="UP000245431">
    <property type="component" value="Chromosome PVE_r1"/>
</dbReference>
<dbReference type="GeneID" id="47558579"/>
<keyword evidence="1" id="KW-0812">Transmembrane</keyword>
<proteinExistence type="predicted"/>
<feature type="transmembrane region" description="Helical" evidence="1">
    <location>
        <begin position="53"/>
        <end position="70"/>
    </location>
</feature>
<evidence type="ECO:0000256" key="1">
    <source>
        <dbReference type="SAM" id="Phobius"/>
    </source>
</evidence>
<keyword evidence="1" id="KW-0472">Membrane</keyword>
<gene>
    <name evidence="2" type="ORF">PVE_R1G4955</name>
</gene>